<name>A0A6I1GJU7_9BIFI</name>
<dbReference type="EMBL" id="WBVT01000004">
    <property type="protein sequence ID" value="KAB7791022.1"/>
    <property type="molecule type" value="Genomic_DNA"/>
</dbReference>
<sequence length="297" mass="30468">RWSAASDVYKSLLSRTRLTFFGAMRGELVKALSLTSTYVLLIINALLMPAGTAITAWAIVALHTHDSTGSTIDAGPLAGSLLWQSVGASVSLCMIVAGIFGVMAVTSEYATSSIQSSLTANPRRVMFLNAKAMVTMLLAFASSLAGLLMSWGVAAMAFAGPGIRPLGDDEGALPVVALLGGAAVLALTAVMALGFGALFRSTVGGVLTVIGLLTIIPSILSMATLAGERMAWVRSVVACMPGNAASQFMSGPSDGLAASAADGVFTPNWWQSGLILLAWAVVVYAAGVLVARRADVK</sequence>
<protein>
    <submittedName>
        <fullName evidence="2">ABC transporter permease</fullName>
    </submittedName>
</protein>
<reference evidence="2 3" key="1">
    <citation type="submission" date="2019-09" db="EMBL/GenBank/DDBJ databases">
        <title>Characterization of the phylogenetic diversity of two novel species belonging to the genus Bifidobacterium: Bifidobacterium cebidarum sp. nov. and Bifidobacterium leontopitheci sp. nov.</title>
        <authorList>
            <person name="Lugli G.A."/>
            <person name="Duranti S."/>
            <person name="Milani C."/>
            <person name="Turroni F."/>
            <person name="Ventura M."/>
        </authorList>
    </citation>
    <scope>NUCLEOTIDE SEQUENCE [LARGE SCALE GENOMIC DNA]</scope>
    <source>
        <strain evidence="2 3">LMG 31471</strain>
    </source>
</reference>
<dbReference type="RefSeq" id="WP_193312276.1">
    <property type="nucleotide sequence ID" value="NZ_WBVT01000004.1"/>
</dbReference>
<keyword evidence="1" id="KW-0812">Transmembrane</keyword>
<feature type="transmembrane region" description="Helical" evidence="1">
    <location>
        <begin position="133"/>
        <end position="159"/>
    </location>
</feature>
<feature type="transmembrane region" description="Helical" evidence="1">
    <location>
        <begin position="82"/>
        <end position="105"/>
    </location>
</feature>
<keyword evidence="1" id="KW-0472">Membrane</keyword>
<accession>A0A6I1GJU7</accession>
<evidence type="ECO:0000313" key="3">
    <source>
        <dbReference type="Proteomes" id="UP000441772"/>
    </source>
</evidence>
<feature type="transmembrane region" description="Helical" evidence="1">
    <location>
        <begin position="269"/>
        <end position="291"/>
    </location>
</feature>
<comment type="caution">
    <text evidence="2">The sequence shown here is derived from an EMBL/GenBank/DDBJ whole genome shotgun (WGS) entry which is preliminary data.</text>
</comment>
<feature type="transmembrane region" description="Helical" evidence="1">
    <location>
        <begin position="38"/>
        <end position="62"/>
    </location>
</feature>
<dbReference type="Proteomes" id="UP000441772">
    <property type="component" value="Unassembled WGS sequence"/>
</dbReference>
<gene>
    <name evidence="2" type="ORF">F7D09_0378</name>
</gene>
<evidence type="ECO:0000313" key="2">
    <source>
        <dbReference type="EMBL" id="KAB7791022.1"/>
    </source>
</evidence>
<keyword evidence="3" id="KW-1185">Reference proteome</keyword>
<dbReference type="AlphaFoldDB" id="A0A6I1GJU7"/>
<organism evidence="2 3">
    <name type="scientific">Bifidobacterium leontopitheci</name>
    <dbReference type="NCBI Taxonomy" id="2650774"/>
    <lineage>
        <taxon>Bacteria</taxon>
        <taxon>Bacillati</taxon>
        <taxon>Actinomycetota</taxon>
        <taxon>Actinomycetes</taxon>
        <taxon>Bifidobacteriales</taxon>
        <taxon>Bifidobacteriaceae</taxon>
        <taxon>Bifidobacterium</taxon>
    </lineage>
</organism>
<keyword evidence="1" id="KW-1133">Transmembrane helix</keyword>
<feature type="transmembrane region" description="Helical" evidence="1">
    <location>
        <begin position="171"/>
        <end position="199"/>
    </location>
</feature>
<feature type="non-terminal residue" evidence="2">
    <location>
        <position position="1"/>
    </location>
</feature>
<feature type="transmembrane region" description="Helical" evidence="1">
    <location>
        <begin position="206"/>
        <end position="226"/>
    </location>
</feature>
<evidence type="ECO:0000256" key="1">
    <source>
        <dbReference type="SAM" id="Phobius"/>
    </source>
</evidence>
<proteinExistence type="predicted"/>